<proteinExistence type="inferred from homology"/>
<organism evidence="10 11">
    <name type="scientific">Enterococcus florum</name>
    <dbReference type="NCBI Taxonomy" id="2480627"/>
    <lineage>
        <taxon>Bacteria</taxon>
        <taxon>Bacillati</taxon>
        <taxon>Bacillota</taxon>
        <taxon>Bacilli</taxon>
        <taxon>Lactobacillales</taxon>
        <taxon>Enterococcaceae</taxon>
        <taxon>Enterococcus</taxon>
    </lineage>
</organism>
<protein>
    <recommendedName>
        <fullName evidence="3 8">Histidinol-phosphatase</fullName>
        <shortName evidence="8">HolPase</shortName>
        <ecNumber evidence="3 8">3.1.3.15</ecNumber>
    </recommendedName>
</protein>
<comment type="similarity">
    <text evidence="2 8">Belongs to the PHP hydrolase family. HisK subfamily.</text>
</comment>
<evidence type="ECO:0000256" key="1">
    <source>
        <dbReference type="ARBA" id="ARBA00004970"/>
    </source>
</evidence>
<dbReference type="RefSeq" id="WP_146621950.1">
    <property type="nucleotide sequence ID" value="NZ_BJCC01000010.1"/>
</dbReference>
<dbReference type="SUPFAM" id="SSF89550">
    <property type="entry name" value="PHP domain-like"/>
    <property type="match status" value="1"/>
</dbReference>
<dbReference type="AlphaFoldDB" id="A0A4P5P6F8"/>
<dbReference type="InterPro" id="IPR010140">
    <property type="entry name" value="Histidinol_P_phosphatase_HisJ"/>
</dbReference>
<dbReference type="GO" id="GO:0000105">
    <property type="term" value="P:L-histidine biosynthetic process"/>
    <property type="evidence" value="ECO:0007669"/>
    <property type="project" value="UniProtKB-UniRule"/>
</dbReference>
<accession>A0A4P5P6F8</accession>
<keyword evidence="11" id="KW-1185">Reference proteome</keyword>
<dbReference type="NCBIfam" id="TIGR01856">
    <property type="entry name" value="hisJ_fam"/>
    <property type="match status" value="1"/>
</dbReference>
<keyword evidence="6 8" id="KW-0368">Histidine biosynthesis</keyword>
<dbReference type="PANTHER" id="PTHR21039">
    <property type="entry name" value="HISTIDINOL PHOSPHATASE-RELATED"/>
    <property type="match status" value="1"/>
</dbReference>
<comment type="pathway">
    <text evidence="1 8">Amino-acid biosynthesis; L-histidine biosynthesis; L-histidine from 5-phospho-alpha-D-ribose 1-diphosphate: step 8/9.</text>
</comment>
<feature type="domain" description="PHP" evidence="9">
    <location>
        <begin position="7"/>
        <end position="202"/>
    </location>
</feature>
<dbReference type="InterPro" id="IPR004013">
    <property type="entry name" value="PHP_dom"/>
</dbReference>
<dbReference type="GO" id="GO:0004401">
    <property type="term" value="F:histidinol-phosphatase activity"/>
    <property type="evidence" value="ECO:0007669"/>
    <property type="project" value="UniProtKB-UniRule"/>
</dbReference>
<evidence type="ECO:0000256" key="4">
    <source>
        <dbReference type="ARBA" id="ARBA00022605"/>
    </source>
</evidence>
<evidence type="ECO:0000259" key="9">
    <source>
        <dbReference type="Pfam" id="PF02811"/>
    </source>
</evidence>
<comment type="catalytic activity">
    <reaction evidence="7 8">
        <text>L-histidinol phosphate + H2O = L-histidinol + phosphate</text>
        <dbReference type="Rhea" id="RHEA:14465"/>
        <dbReference type="ChEBI" id="CHEBI:15377"/>
        <dbReference type="ChEBI" id="CHEBI:43474"/>
        <dbReference type="ChEBI" id="CHEBI:57699"/>
        <dbReference type="ChEBI" id="CHEBI:57980"/>
        <dbReference type="EC" id="3.1.3.15"/>
    </reaction>
</comment>
<gene>
    <name evidence="10" type="primary">hisK</name>
    <name evidence="10" type="ORF">NRIC_13880</name>
</gene>
<dbReference type="OrthoDB" id="9775255at2"/>
<evidence type="ECO:0000256" key="6">
    <source>
        <dbReference type="ARBA" id="ARBA00023102"/>
    </source>
</evidence>
<dbReference type="InterPro" id="IPR016195">
    <property type="entry name" value="Pol/histidinol_Pase-like"/>
</dbReference>
<name>A0A4P5P6F8_9ENTE</name>
<dbReference type="PANTHER" id="PTHR21039:SF0">
    <property type="entry name" value="HISTIDINOL-PHOSPHATASE"/>
    <property type="match status" value="1"/>
</dbReference>
<evidence type="ECO:0000256" key="5">
    <source>
        <dbReference type="ARBA" id="ARBA00022801"/>
    </source>
</evidence>
<comment type="caution">
    <text evidence="10">The sequence shown here is derived from an EMBL/GenBank/DDBJ whole genome shotgun (WGS) entry which is preliminary data.</text>
</comment>
<evidence type="ECO:0000256" key="3">
    <source>
        <dbReference type="ARBA" id="ARBA00013085"/>
    </source>
</evidence>
<keyword evidence="4 8" id="KW-0028">Amino-acid biosynthesis</keyword>
<reference evidence="11" key="1">
    <citation type="submission" date="2019-02" db="EMBL/GenBank/DDBJ databases">
        <title>Draft genome sequence of Enterococcus sp. Gos25-1.</title>
        <authorList>
            <person name="Tanaka N."/>
            <person name="Shiwa Y."/>
            <person name="Fujita N."/>
        </authorList>
    </citation>
    <scope>NUCLEOTIDE SEQUENCE [LARGE SCALE GENOMIC DNA]</scope>
    <source>
        <strain evidence="11">Gos25-1</strain>
    </source>
</reference>
<dbReference type="EMBL" id="BJCC01000010">
    <property type="protein sequence ID" value="GCF93497.1"/>
    <property type="molecule type" value="Genomic_DNA"/>
</dbReference>
<keyword evidence="5 8" id="KW-0378">Hydrolase</keyword>
<dbReference type="Proteomes" id="UP000290567">
    <property type="component" value="Unassembled WGS sequence"/>
</dbReference>
<evidence type="ECO:0000313" key="10">
    <source>
        <dbReference type="EMBL" id="GCF93497.1"/>
    </source>
</evidence>
<evidence type="ECO:0000256" key="2">
    <source>
        <dbReference type="ARBA" id="ARBA00009152"/>
    </source>
</evidence>
<sequence>MFYSNAHTHSTWCDGKDTLIAMAEAALQIGFTDIGFTSHSSAPFDPSCPGVSDEEGYQKEIKEVQKHLQGQLTILTGLEWDYYSPAPQEGYDYFVGSVHYFPPRDGEYRSVDESPESLMRTLDDWYEGDKIKMVQDYYETIVKHVDQHRPKIVGHFDLITKFNEKKPWLDEESPVYQKVALKTLNDVIDLVKSYDGLIEINTGAISRNWRTQPYPNPFLLRQMQERACPVIVTSDSHEIGTLNCHFAETEELLKSVGFTSTVQLKDGVFQKIPL</sequence>
<dbReference type="EC" id="3.1.3.15" evidence="3 8"/>
<dbReference type="CDD" id="cd12110">
    <property type="entry name" value="PHP_HisPPase_Hisj_like"/>
    <property type="match status" value="1"/>
</dbReference>
<evidence type="ECO:0000313" key="11">
    <source>
        <dbReference type="Proteomes" id="UP000290567"/>
    </source>
</evidence>
<dbReference type="UniPathway" id="UPA00031">
    <property type="reaction ID" value="UER00013"/>
</dbReference>
<dbReference type="GO" id="GO:0005737">
    <property type="term" value="C:cytoplasm"/>
    <property type="evidence" value="ECO:0007669"/>
    <property type="project" value="TreeGrafter"/>
</dbReference>
<dbReference type="Gene3D" id="3.20.20.140">
    <property type="entry name" value="Metal-dependent hydrolases"/>
    <property type="match status" value="1"/>
</dbReference>
<dbReference type="Pfam" id="PF02811">
    <property type="entry name" value="PHP"/>
    <property type="match status" value="1"/>
</dbReference>
<evidence type="ECO:0000256" key="8">
    <source>
        <dbReference type="RuleBase" id="RU366003"/>
    </source>
</evidence>
<evidence type="ECO:0000256" key="7">
    <source>
        <dbReference type="ARBA" id="ARBA00049158"/>
    </source>
</evidence>